<sequence>MADNIDIAQRNQLNQVKVAFKNYDIPSLKECEICGEDIPIQRQKLGAVKLCIDCATHAEKQNNR</sequence>
<organism evidence="6 7">
    <name type="scientific">Acinetobacter pollinis</name>
    <dbReference type="NCBI Taxonomy" id="2605270"/>
    <lineage>
        <taxon>Bacteria</taxon>
        <taxon>Pseudomonadati</taxon>
        <taxon>Pseudomonadota</taxon>
        <taxon>Gammaproteobacteria</taxon>
        <taxon>Moraxellales</taxon>
        <taxon>Moraxellaceae</taxon>
        <taxon>Acinetobacter</taxon>
    </lineage>
</organism>
<evidence type="ECO:0000256" key="2">
    <source>
        <dbReference type="ARBA" id="ARBA00022771"/>
    </source>
</evidence>
<name>A0ABU6DVB3_9GAMM</name>
<keyword evidence="2" id="KW-0863">Zinc-finger</keyword>
<dbReference type="InterPro" id="IPR000962">
    <property type="entry name" value="Znf_DskA_TraR"/>
</dbReference>
<proteinExistence type="predicted"/>
<evidence type="ECO:0000259" key="5">
    <source>
        <dbReference type="Pfam" id="PF01258"/>
    </source>
</evidence>
<comment type="caution">
    <text evidence="6">The sequence shown here is derived from an EMBL/GenBank/DDBJ whole genome shotgun (WGS) entry which is preliminary data.</text>
</comment>
<evidence type="ECO:0000256" key="1">
    <source>
        <dbReference type="ARBA" id="ARBA00022723"/>
    </source>
</evidence>
<keyword evidence="7" id="KW-1185">Reference proteome</keyword>
<dbReference type="Pfam" id="PF01258">
    <property type="entry name" value="zf-dskA_traR"/>
    <property type="match status" value="1"/>
</dbReference>
<dbReference type="RefSeq" id="WP_195772302.1">
    <property type="nucleotide sequence ID" value="NZ_VTDN01000010.1"/>
</dbReference>
<dbReference type="EMBL" id="VTDN01000010">
    <property type="protein sequence ID" value="MEB5477617.1"/>
    <property type="molecule type" value="Genomic_DNA"/>
</dbReference>
<feature type="domain" description="Zinc finger DksA/TraR C4-type" evidence="5">
    <location>
        <begin position="29"/>
        <end position="59"/>
    </location>
</feature>
<dbReference type="PROSITE" id="PS51128">
    <property type="entry name" value="ZF_DKSA_2"/>
    <property type="match status" value="1"/>
</dbReference>
<comment type="caution">
    <text evidence="4">Lacks conserved residue(s) required for the propagation of feature annotation.</text>
</comment>
<evidence type="ECO:0000313" key="7">
    <source>
        <dbReference type="Proteomes" id="UP001339883"/>
    </source>
</evidence>
<keyword evidence="1" id="KW-0479">Metal-binding</keyword>
<protein>
    <submittedName>
        <fullName evidence="6">TraR/DksA C4-type zinc finger protein</fullName>
    </submittedName>
</protein>
<evidence type="ECO:0000313" key="6">
    <source>
        <dbReference type="EMBL" id="MEB5477617.1"/>
    </source>
</evidence>
<evidence type="ECO:0000256" key="4">
    <source>
        <dbReference type="PROSITE-ProRule" id="PRU00510"/>
    </source>
</evidence>
<dbReference type="Proteomes" id="UP001339883">
    <property type="component" value="Unassembled WGS sequence"/>
</dbReference>
<reference evidence="6 7" key="1">
    <citation type="submission" date="2019-08" db="EMBL/GenBank/DDBJ databases">
        <title>Five species of Acinetobacter isolated from floral nectar and animal pollinators.</title>
        <authorList>
            <person name="Hendry T.A."/>
        </authorList>
    </citation>
    <scope>NUCLEOTIDE SEQUENCE [LARGE SCALE GENOMIC DNA]</scope>
    <source>
        <strain evidence="6 7">MD18.27</strain>
    </source>
</reference>
<dbReference type="Gene3D" id="1.20.120.910">
    <property type="entry name" value="DksA, coiled-coil domain"/>
    <property type="match status" value="1"/>
</dbReference>
<evidence type="ECO:0000256" key="3">
    <source>
        <dbReference type="ARBA" id="ARBA00022833"/>
    </source>
</evidence>
<gene>
    <name evidence="6" type="ORF">I2F25_11270</name>
</gene>
<keyword evidence="3" id="KW-0862">Zinc</keyword>
<accession>A0ABU6DVB3</accession>